<gene>
    <name evidence="2" type="ORF">SCODWIG_02248</name>
</gene>
<proteinExistence type="predicted"/>
<sequence length="482" mass="55555">MANKSRPKKAKAPYRKYVGGIGYVTTAYGKFQTSDDEYEDEGNKYYHSDQEETYIDGTEDRPSSSYKGKSYKNKMKKKKKLNTNTLTIDQKQAKENTKENNHGIRNIHFQRSFLPNELYYKIILYATTKHSPNNEDSSDSEKGLDPKFLYVCKEWYIMYLPILYSSPYLNSKNFNKFMVTMDINKKTPALGDKSIKLNELVLKLDLSTIVQSGRNSFVSKLLRRCNKSLTEFIAPQTSFGYAPLISLKSCHNLQRLDLSLVSETVDLDKLFQAIIGFEHLKELFFPRCSINCDLILLSQNNGNIWPRNVKYLKLSGSVTNDFIMNCDFPRSLQKLELAYCPLLNELSIYKILSQIGDNLETLIFQYPMPSLQANSLDFMFKYTGSRLKTVQIVVDYCSKWLFQDEDTIIPCLETIYLQCSGSLGQAFKIHPDDLTVAIMENRIPCLKNLYVSCKLGWDMNSDDVEDLLNVLEDQGGHMYITY</sequence>
<dbReference type="VEuPathDB" id="FungiDB:SCODWIG_02248"/>
<dbReference type="AlphaFoldDB" id="A0A376B704"/>
<dbReference type="Gene3D" id="3.80.10.10">
    <property type="entry name" value="Ribonuclease Inhibitor"/>
    <property type="match status" value="1"/>
</dbReference>
<keyword evidence="3" id="KW-1185">Reference proteome</keyword>
<dbReference type="Proteomes" id="UP000262825">
    <property type="component" value="Unassembled WGS sequence"/>
</dbReference>
<evidence type="ECO:0000313" key="2">
    <source>
        <dbReference type="EMBL" id="SSD60487.1"/>
    </source>
</evidence>
<accession>A0A376B704</accession>
<evidence type="ECO:0000256" key="1">
    <source>
        <dbReference type="SAM" id="MobiDB-lite"/>
    </source>
</evidence>
<organism evidence="2 3">
    <name type="scientific">Saccharomycodes ludwigii</name>
    <dbReference type="NCBI Taxonomy" id="36035"/>
    <lineage>
        <taxon>Eukaryota</taxon>
        <taxon>Fungi</taxon>
        <taxon>Dikarya</taxon>
        <taxon>Ascomycota</taxon>
        <taxon>Saccharomycotina</taxon>
        <taxon>Saccharomycetes</taxon>
        <taxon>Saccharomycodales</taxon>
        <taxon>Saccharomycodaceae</taxon>
        <taxon>Saccharomycodes</taxon>
    </lineage>
</organism>
<dbReference type="SUPFAM" id="SSF52047">
    <property type="entry name" value="RNI-like"/>
    <property type="match status" value="1"/>
</dbReference>
<dbReference type="EMBL" id="UFAJ01000366">
    <property type="protein sequence ID" value="SSD60487.1"/>
    <property type="molecule type" value="Genomic_DNA"/>
</dbReference>
<feature type="compositionally biased region" description="Basic and acidic residues" evidence="1">
    <location>
        <begin position="41"/>
        <end position="50"/>
    </location>
</feature>
<reference evidence="3" key="1">
    <citation type="submission" date="2018-06" db="EMBL/GenBank/DDBJ databases">
        <authorList>
            <person name="Guldener U."/>
        </authorList>
    </citation>
    <scope>NUCLEOTIDE SEQUENCE [LARGE SCALE GENOMIC DNA]</scope>
    <source>
        <strain evidence="3">UTAD17</strain>
    </source>
</reference>
<feature type="region of interest" description="Disordered" evidence="1">
    <location>
        <begin position="38"/>
        <end position="74"/>
    </location>
</feature>
<evidence type="ECO:0000313" key="3">
    <source>
        <dbReference type="Proteomes" id="UP000262825"/>
    </source>
</evidence>
<name>A0A376B704_9ASCO</name>
<dbReference type="InterPro" id="IPR032675">
    <property type="entry name" value="LRR_dom_sf"/>
</dbReference>
<protein>
    <submittedName>
        <fullName evidence="2">Related to F-box protein YDR306C</fullName>
    </submittedName>
</protein>